<feature type="region of interest" description="Disordered" evidence="2">
    <location>
        <begin position="546"/>
        <end position="566"/>
    </location>
</feature>
<dbReference type="PANTHER" id="PTHR11575">
    <property type="entry name" value="5'-NUCLEOTIDASE-RELATED"/>
    <property type="match status" value="1"/>
</dbReference>
<evidence type="ECO:0000313" key="4">
    <source>
        <dbReference type="EMBL" id="MRV75221.1"/>
    </source>
</evidence>
<dbReference type="InterPro" id="IPR036907">
    <property type="entry name" value="5'-Nucleotdase_C_sf"/>
</dbReference>
<dbReference type="EMBL" id="WKJJ01000019">
    <property type="protein sequence ID" value="MRV75221.1"/>
    <property type="molecule type" value="Genomic_DNA"/>
</dbReference>
<evidence type="ECO:0000259" key="3">
    <source>
        <dbReference type="Pfam" id="PF02872"/>
    </source>
</evidence>
<dbReference type="GO" id="GO:0009166">
    <property type="term" value="P:nucleotide catabolic process"/>
    <property type="evidence" value="ECO:0007669"/>
    <property type="project" value="InterPro"/>
</dbReference>
<feature type="domain" description="5'-Nucleotidase C-terminal" evidence="3">
    <location>
        <begin position="372"/>
        <end position="520"/>
    </location>
</feature>
<feature type="chain" id="PRO_5031600201" evidence="1">
    <location>
        <begin position="23"/>
        <end position="566"/>
    </location>
</feature>
<reference evidence="4 5" key="1">
    <citation type="submission" date="2019-11" db="EMBL/GenBank/DDBJ databases">
        <title>Novel species isolated from a subtropical stream in China.</title>
        <authorList>
            <person name="Lu H."/>
        </authorList>
    </citation>
    <scope>NUCLEOTIDE SEQUENCE [LARGE SCALE GENOMIC DNA]</scope>
    <source>
        <strain evidence="4 5">FT92W</strain>
    </source>
</reference>
<dbReference type="Gene3D" id="3.90.780.10">
    <property type="entry name" value="5'-Nucleotidase, C-terminal domain"/>
    <property type="match status" value="1"/>
</dbReference>
<proteinExistence type="inferred from homology"/>
<keyword evidence="5" id="KW-1185">Reference proteome</keyword>
<sequence length="566" mass="60738">MKPHLIFRSVLLAALLSGCATQKPTDQAIATIQLATLNDFHGHLEPSKVTYTDLAGKERTVTAGGAAMIAGALNTWRREDPELLLVAAGDLIGASPALSLMWADEPTLAAMDRLGLRASSVGNHEFDAGRVELLRQQKGGCASPRPDKACRFDGAWPGAKFQYLAANVFDMVTNKPFLPAYHIEQVRGVKVAFIGAVLKDATSTILASGVAGLNFADEAQSINRVLPELRAQGVNAFVVLIHEGGRTPSAPQKTDCADLRGPIVDVVRKLDPAIRVVISGHSHKGYLCRVDGRLVTQAEMGGHVMSRIAIDIDRATGRVVGERASNVVLEQGTFQPDVAMESFLQSVRARSDQALARPVARLAVDTLERPTDDYVDESALGDLIADSMLYGARSYGAQIAFMNRGGIRTSLRTGAGNVANLGHLQAVLPFGNTLEIVNMTGAQIYAVLEEQFIANRRVTRGLLQVSDGFTYQWNPARPEGMRVVDKSVLLHGVQIEKDSTYRVAINHFLAEGGDSFPTFTRATNAAPTNIRDIDALVDFLTSRDRAGKPAGAASNAGRITRTGPSK</sequence>
<dbReference type="Pfam" id="PF02872">
    <property type="entry name" value="5_nucleotid_C"/>
    <property type="match status" value="1"/>
</dbReference>
<protein>
    <submittedName>
        <fullName evidence="4">Bifunctional metallophosphatase/5'-nucleotidase</fullName>
    </submittedName>
</protein>
<name>A0A7X2ISE4_9BURK</name>
<dbReference type="RefSeq" id="WP_154379575.1">
    <property type="nucleotide sequence ID" value="NZ_WKJJ01000019.1"/>
</dbReference>
<dbReference type="Gene3D" id="3.60.21.10">
    <property type="match status" value="1"/>
</dbReference>
<feature type="signal peptide" evidence="1">
    <location>
        <begin position="1"/>
        <end position="22"/>
    </location>
</feature>
<dbReference type="PROSITE" id="PS51257">
    <property type="entry name" value="PROKAR_LIPOPROTEIN"/>
    <property type="match status" value="1"/>
</dbReference>
<dbReference type="Proteomes" id="UP000446768">
    <property type="component" value="Unassembled WGS sequence"/>
</dbReference>
<gene>
    <name evidence="4" type="ORF">GJ700_26240</name>
</gene>
<dbReference type="GO" id="GO:0030288">
    <property type="term" value="C:outer membrane-bounded periplasmic space"/>
    <property type="evidence" value="ECO:0007669"/>
    <property type="project" value="TreeGrafter"/>
</dbReference>
<dbReference type="GO" id="GO:0008253">
    <property type="term" value="F:5'-nucleotidase activity"/>
    <property type="evidence" value="ECO:0007669"/>
    <property type="project" value="TreeGrafter"/>
</dbReference>
<accession>A0A7X2ISE4</accession>
<dbReference type="InterPro" id="IPR029052">
    <property type="entry name" value="Metallo-depent_PP-like"/>
</dbReference>
<evidence type="ECO:0000256" key="1">
    <source>
        <dbReference type="RuleBase" id="RU362119"/>
    </source>
</evidence>
<dbReference type="InterPro" id="IPR008334">
    <property type="entry name" value="5'-Nucleotdase_C"/>
</dbReference>
<keyword evidence="1" id="KW-0378">Hydrolase</keyword>
<dbReference type="PRINTS" id="PR01607">
    <property type="entry name" value="APYRASEFAMLY"/>
</dbReference>
<comment type="caution">
    <text evidence="4">The sequence shown here is derived from an EMBL/GenBank/DDBJ whole genome shotgun (WGS) entry which is preliminary data.</text>
</comment>
<keyword evidence="1" id="KW-0547">Nucleotide-binding</keyword>
<comment type="similarity">
    <text evidence="1">Belongs to the 5'-nucleotidase family.</text>
</comment>
<evidence type="ECO:0000313" key="5">
    <source>
        <dbReference type="Proteomes" id="UP000446768"/>
    </source>
</evidence>
<keyword evidence="1" id="KW-0732">Signal</keyword>
<dbReference type="GO" id="GO:0008768">
    <property type="term" value="F:UDP-sugar diphosphatase activity"/>
    <property type="evidence" value="ECO:0007669"/>
    <property type="project" value="TreeGrafter"/>
</dbReference>
<dbReference type="SUPFAM" id="SSF56300">
    <property type="entry name" value="Metallo-dependent phosphatases"/>
    <property type="match status" value="1"/>
</dbReference>
<dbReference type="GO" id="GO:0000166">
    <property type="term" value="F:nucleotide binding"/>
    <property type="evidence" value="ECO:0007669"/>
    <property type="project" value="UniProtKB-KW"/>
</dbReference>
<dbReference type="InterPro" id="IPR006179">
    <property type="entry name" value="5_nucleotidase/apyrase"/>
</dbReference>
<organism evidence="4 5">
    <name type="scientific">Pseudoduganella rivuli</name>
    <dbReference type="NCBI Taxonomy" id="2666085"/>
    <lineage>
        <taxon>Bacteria</taxon>
        <taxon>Pseudomonadati</taxon>
        <taxon>Pseudomonadota</taxon>
        <taxon>Betaproteobacteria</taxon>
        <taxon>Burkholderiales</taxon>
        <taxon>Oxalobacteraceae</taxon>
        <taxon>Telluria group</taxon>
        <taxon>Pseudoduganella</taxon>
    </lineage>
</organism>
<dbReference type="AlphaFoldDB" id="A0A7X2ISE4"/>
<dbReference type="SUPFAM" id="SSF55816">
    <property type="entry name" value="5'-nucleotidase (syn. UDP-sugar hydrolase), C-terminal domain"/>
    <property type="match status" value="1"/>
</dbReference>
<dbReference type="PANTHER" id="PTHR11575:SF24">
    <property type="entry name" value="5'-NUCLEOTIDASE"/>
    <property type="match status" value="1"/>
</dbReference>
<evidence type="ECO:0000256" key="2">
    <source>
        <dbReference type="SAM" id="MobiDB-lite"/>
    </source>
</evidence>